<keyword evidence="3" id="KW-1185">Reference proteome</keyword>
<accession>A0A7D5Z6L1</accession>
<evidence type="ECO:0000256" key="1">
    <source>
        <dbReference type="SAM" id="MobiDB-lite"/>
    </source>
</evidence>
<feature type="compositionally biased region" description="Low complexity" evidence="1">
    <location>
        <begin position="22"/>
        <end position="42"/>
    </location>
</feature>
<dbReference type="AlphaFoldDB" id="A0A7D5Z6L1"/>
<feature type="region of interest" description="Disordered" evidence="1">
    <location>
        <begin position="22"/>
        <end position="76"/>
    </location>
</feature>
<proteinExistence type="predicted"/>
<dbReference type="EMBL" id="CP058937">
    <property type="protein sequence ID" value="QLI73143.1"/>
    <property type="molecule type" value="Genomic_DNA"/>
</dbReference>
<sequence length="76" mass="8336">MSPTYTMSAHLCKQFYASWRQTRPAATTAPGASSPQDLALLRTRSRSRSPLAEGKRSMDSDRSDASTRRDSSASAR</sequence>
<dbReference type="GeneID" id="90968197"/>
<dbReference type="RefSeq" id="XP_065987616.1">
    <property type="nucleotide sequence ID" value="XM_066131648.1"/>
</dbReference>
<gene>
    <name evidence="2" type="ORF">G6M90_00g104550</name>
</gene>
<reference evidence="2 3" key="1">
    <citation type="submission" date="2020-07" db="EMBL/GenBank/DDBJ databases">
        <title>Telomere length de novo assembly of all 7 chromosomes of the fungus, Metarhizium brunneum, using a novel assembly pipeline.</title>
        <authorList>
            <person name="Saud z."/>
            <person name="Kortsinoglou A."/>
            <person name="Kouvelis V.N."/>
            <person name="Butt T.M."/>
        </authorList>
    </citation>
    <scope>NUCLEOTIDE SEQUENCE [LARGE SCALE GENOMIC DNA]</scope>
    <source>
        <strain evidence="2 3">4556</strain>
    </source>
</reference>
<evidence type="ECO:0000313" key="2">
    <source>
        <dbReference type="EMBL" id="QLI73143.1"/>
    </source>
</evidence>
<dbReference type="Proteomes" id="UP000510686">
    <property type="component" value="Chromosome 6"/>
</dbReference>
<evidence type="ECO:0000313" key="3">
    <source>
        <dbReference type="Proteomes" id="UP000510686"/>
    </source>
</evidence>
<name>A0A7D5Z6L1_9HYPO</name>
<feature type="compositionally biased region" description="Basic and acidic residues" evidence="1">
    <location>
        <begin position="53"/>
        <end position="76"/>
    </location>
</feature>
<protein>
    <submittedName>
        <fullName evidence="2">Uncharacterized protein</fullName>
    </submittedName>
</protein>
<organism evidence="2 3">
    <name type="scientific">Metarhizium brunneum</name>
    <dbReference type="NCBI Taxonomy" id="500148"/>
    <lineage>
        <taxon>Eukaryota</taxon>
        <taxon>Fungi</taxon>
        <taxon>Dikarya</taxon>
        <taxon>Ascomycota</taxon>
        <taxon>Pezizomycotina</taxon>
        <taxon>Sordariomycetes</taxon>
        <taxon>Hypocreomycetidae</taxon>
        <taxon>Hypocreales</taxon>
        <taxon>Clavicipitaceae</taxon>
        <taxon>Metarhizium</taxon>
    </lineage>
</organism>
<dbReference type="KEGG" id="mbrn:90968197"/>